<feature type="transmembrane region" description="Helical" evidence="6">
    <location>
        <begin position="57"/>
        <end position="77"/>
    </location>
</feature>
<accession>A0A6H1P3H4</accession>
<proteinExistence type="predicted"/>
<sequence>MSKVFKQRNIIPLLILFAALFPLLTDNMYFVHVMTLSFIWMIGVYGLNLLAGYTGYLSLAHAGFFAIGAYSLAILTVKAEMNFWLAFLLSLLITSLIGLIVGIIAFRTKEHFFAIYTLCLGYILYLIIDKWDSLTEGVRGLIGIPAPAGIGPITFESEISHYYLVLFFLLLVVLIMYRIVHSLSGRTYIAIRNSEDLAKTIGIPTMKNKLTAFVLSTLFAGLSGALYASFVRFIGPDIGSISITFDLLTYLLIGGIGTLSGPLVGTLIIVWLSQQLQGFQEYRMLIFGPVLTLLVIFYPRGIVGAVSSTYTKFRAKKGQHRTPTTINTSGNLPIKGEILPDKQVKEG</sequence>
<protein>
    <submittedName>
        <fullName evidence="7">Branched-chain amino acid ABC transporter permease</fullName>
    </submittedName>
</protein>
<name>A0A6H1P3H4_PRIMG</name>
<dbReference type="PANTHER" id="PTHR30482">
    <property type="entry name" value="HIGH-AFFINITY BRANCHED-CHAIN AMINO ACID TRANSPORT SYSTEM PERMEASE"/>
    <property type="match status" value="1"/>
</dbReference>
<reference evidence="7 8" key="1">
    <citation type="submission" date="2020-04" db="EMBL/GenBank/DDBJ databases">
        <title>Genome-Wide Identification of 5-Methylcytosine Sites in Bacterial Genomes By High-Throughput Sequencing of MspJI Restriction Fragments.</title>
        <authorList>
            <person name="Wu V."/>
        </authorList>
    </citation>
    <scope>NUCLEOTIDE SEQUENCE [LARGE SCALE GENOMIC DNA]</scope>
    <source>
        <strain evidence="7 8">S2</strain>
    </source>
</reference>
<dbReference type="EMBL" id="CP051128">
    <property type="protein sequence ID" value="QIZ07967.1"/>
    <property type="molecule type" value="Genomic_DNA"/>
</dbReference>
<dbReference type="GO" id="GO:0005886">
    <property type="term" value="C:plasma membrane"/>
    <property type="evidence" value="ECO:0007669"/>
    <property type="project" value="UniProtKB-SubCell"/>
</dbReference>
<evidence type="ECO:0000256" key="2">
    <source>
        <dbReference type="ARBA" id="ARBA00022475"/>
    </source>
</evidence>
<dbReference type="GO" id="GO:0015658">
    <property type="term" value="F:branched-chain amino acid transmembrane transporter activity"/>
    <property type="evidence" value="ECO:0007669"/>
    <property type="project" value="InterPro"/>
</dbReference>
<feature type="transmembrane region" description="Helical" evidence="6">
    <location>
        <begin position="112"/>
        <end position="128"/>
    </location>
</feature>
<evidence type="ECO:0000256" key="3">
    <source>
        <dbReference type="ARBA" id="ARBA00022692"/>
    </source>
</evidence>
<evidence type="ECO:0000313" key="8">
    <source>
        <dbReference type="Proteomes" id="UP000501868"/>
    </source>
</evidence>
<feature type="transmembrane region" description="Helical" evidence="6">
    <location>
        <begin position="162"/>
        <end position="180"/>
    </location>
</feature>
<dbReference type="InterPro" id="IPR001851">
    <property type="entry name" value="ABC_transp_permease"/>
</dbReference>
<evidence type="ECO:0000313" key="7">
    <source>
        <dbReference type="EMBL" id="QIZ07967.1"/>
    </source>
</evidence>
<evidence type="ECO:0000256" key="5">
    <source>
        <dbReference type="ARBA" id="ARBA00023136"/>
    </source>
</evidence>
<dbReference type="PANTHER" id="PTHR30482:SF10">
    <property type="entry name" value="HIGH-AFFINITY BRANCHED-CHAIN AMINO ACID TRANSPORT PROTEIN BRAE"/>
    <property type="match status" value="1"/>
</dbReference>
<gene>
    <name evidence="7" type="ORF">HFZ78_15530</name>
</gene>
<evidence type="ECO:0000256" key="4">
    <source>
        <dbReference type="ARBA" id="ARBA00022989"/>
    </source>
</evidence>
<feature type="transmembrane region" description="Helical" evidence="6">
    <location>
        <begin position="83"/>
        <end position="105"/>
    </location>
</feature>
<evidence type="ECO:0000256" key="1">
    <source>
        <dbReference type="ARBA" id="ARBA00004651"/>
    </source>
</evidence>
<comment type="subcellular location">
    <subcellularLocation>
        <location evidence="1">Cell membrane</location>
        <topology evidence="1">Multi-pass membrane protein</topology>
    </subcellularLocation>
</comment>
<feature type="transmembrane region" description="Helical" evidence="6">
    <location>
        <begin position="210"/>
        <end position="235"/>
    </location>
</feature>
<reference evidence="7 8" key="2">
    <citation type="submission" date="2020-04" db="EMBL/GenBank/DDBJ databases">
        <authorList>
            <person name="Fomenkov A."/>
            <person name="Anton B.P."/>
            <person name="Roberts R.J."/>
        </authorList>
    </citation>
    <scope>NUCLEOTIDE SEQUENCE [LARGE SCALE GENOMIC DNA]</scope>
    <source>
        <strain evidence="7 8">S2</strain>
    </source>
</reference>
<keyword evidence="4 6" id="KW-1133">Transmembrane helix</keyword>
<dbReference type="CDD" id="cd06581">
    <property type="entry name" value="TM_PBP1_LivM_like"/>
    <property type="match status" value="1"/>
</dbReference>
<feature type="transmembrane region" description="Helical" evidence="6">
    <location>
        <begin position="30"/>
        <end position="50"/>
    </location>
</feature>
<dbReference type="InterPro" id="IPR043428">
    <property type="entry name" value="LivM-like"/>
</dbReference>
<organism evidence="7 8">
    <name type="scientific">Priestia megaterium</name>
    <name type="common">Bacillus megaterium</name>
    <dbReference type="NCBI Taxonomy" id="1404"/>
    <lineage>
        <taxon>Bacteria</taxon>
        <taxon>Bacillati</taxon>
        <taxon>Bacillota</taxon>
        <taxon>Bacilli</taxon>
        <taxon>Bacillales</taxon>
        <taxon>Bacillaceae</taxon>
        <taxon>Priestia</taxon>
    </lineage>
</organism>
<feature type="transmembrane region" description="Helical" evidence="6">
    <location>
        <begin position="247"/>
        <end position="272"/>
    </location>
</feature>
<feature type="transmembrane region" description="Helical" evidence="6">
    <location>
        <begin position="284"/>
        <end position="303"/>
    </location>
</feature>
<keyword evidence="2" id="KW-1003">Cell membrane</keyword>
<evidence type="ECO:0000256" key="6">
    <source>
        <dbReference type="SAM" id="Phobius"/>
    </source>
</evidence>
<feature type="transmembrane region" description="Helical" evidence="6">
    <location>
        <begin position="7"/>
        <end position="24"/>
    </location>
</feature>
<dbReference type="Proteomes" id="UP000501868">
    <property type="component" value="Chromosome"/>
</dbReference>
<keyword evidence="3 6" id="KW-0812">Transmembrane</keyword>
<dbReference type="AlphaFoldDB" id="A0A6H1P3H4"/>
<keyword evidence="5 6" id="KW-0472">Membrane</keyword>
<dbReference type="Pfam" id="PF02653">
    <property type="entry name" value="BPD_transp_2"/>
    <property type="match status" value="1"/>
</dbReference>